<evidence type="ECO:0000256" key="8">
    <source>
        <dbReference type="ARBA" id="ARBA00023170"/>
    </source>
</evidence>
<feature type="transmembrane region" description="Helical" evidence="10">
    <location>
        <begin position="176"/>
        <end position="197"/>
    </location>
</feature>
<organism evidence="11 12">
    <name type="scientific">Dinoponera quadriceps</name>
    <name type="common">South American ant</name>
    <dbReference type="NCBI Taxonomy" id="609295"/>
    <lineage>
        <taxon>Eukaryota</taxon>
        <taxon>Metazoa</taxon>
        <taxon>Ecdysozoa</taxon>
        <taxon>Arthropoda</taxon>
        <taxon>Hexapoda</taxon>
        <taxon>Insecta</taxon>
        <taxon>Pterygota</taxon>
        <taxon>Neoptera</taxon>
        <taxon>Endopterygota</taxon>
        <taxon>Hymenoptera</taxon>
        <taxon>Apocrita</taxon>
        <taxon>Aculeata</taxon>
        <taxon>Formicoidea</taxon>
        <taxon>Formicidae</taxon>
        <taxon>Ponerinae</taxon>
        <taxon>Ponerini</taxon>
        <taxon>Dinoponera</taxon>
    </lineage>
</organism>
<feature type="transmembrane region" description="Helical" evidence="10">
    <location>
        <begin position="77"/>
        <end position="96"/>
    </location>
</feature>
<evidence type="ECO:0000313" key="11">
    <source>
        <dbReference type="Proteomes" id="UP000515204"/>
    </source>
</evidence>
<evidence type="ECO:0000256" key="9">
    <source>
        <dbReference type="ARBA" id="ARBA00023224"/>
    </source>
</evidence>
<keyword evidence="8" id="KW-0675">Receptor</keyword>
<dbReference type="GO" id="GO:0005886">
    <property type="term" value="C:plasma membrane"/>
    <property type="evidence" value="ECO:0007669"/>
    <property type="project" value="UniProtKB-SubCell"/>
</dbReference>
<dbReference type="OrthoDB" id="6617147at2759"/>
<accession>A0A6P3YD55</accession>
<keyword evidence="3" id="KW-0716">Sensory transduction</keyword>
<evidence type="ECO:0000256" key="7">
    <source>
        <dbReference type="ARBA" id="ARBA00023136"/>
    </source>
</evidence>
<dbReference type="GO" id="GO:0004984">
    <property type="term" value="F:olfactory receptor activity"/>
    <property type="evidence" value="ECO:0007669"/>
    <property type="project" value="InterPro"/>
</dbReference>
<evidence type="ECO:0000313" key="12">
    <source>
        <dbReference type="RefSeq" id="XP_014487797.1"/>
    </source>
</evidence>
<name>A0A6P3YD55_DINQU</name>
<evidence type="ECO:0000256" key="3">
    <source>
        <dbReference type="ARBA" id="ARBA00022606"/>
    </source>
</evidence>
<evidence type="ECO:0000256" key="5">
    <source>
        <dbReference type="ARBA" id="ARBA00022725"/>
    </source>
</evidence>
<keyword evidence="4 10" id="KW-0812">Transmembrane</keyword>
<dbReference type="Proteomes" id="UP000515204">
    <property type="component" value="Unplaced"/>
</dbReference>
<keyword evidence="11" id="KW-1185">Reference proteome</keyword>
<evidence type="ECO:0000256" key="2">
    <source>
        <dbReference type="ARBA" id="ARBA00022475"/>
    </source>
</evidence>
<keyword evidence="2" id="KW-1003">Cell membrane</keyword>
<dbReference type="PANTHER" id="PTHR21137:SF35">
    <property type="entry name" value="ODORANT RECEPTOR 19A-RELATED"/>
    <property type="match status" value="1"/>
</dbReference>
<dbReference type="KEGG" id="dqu:106751423"/>
<proteinExistence type="predicted"/>
<evidence type="ECO:0000256" key="1">
    <source>
        <dbReference type="ARBA" id="ARBA00004651"/>
    </source>
</evidence>
<keyword evidence="6 10" id="KW-1133">Transmembrane helix</keyword>
<dbReference type="GeneID" id="106751423"/>
<dbReference type="PANTHER" id="PTHR21137">
    <property type="entry name" value="ODORANT RECEPTOR"/>
    <property type="match status" value="1"/>
</dbReference>
<dbReference type="RefSeq" id="XP_014487797.1">
    <property type="nucleotide sequence ID" value="XM_014632311.1"/>
</dbReference>
<sequence length="272" mass="30221">MTSKASLAHRCSNAMMTLNTLSVVFYFVGNYVSHRAASAGGEPREFPVQMQLPFNATKSPIFEVIVLGSFLHVWETAVVIAMLNSLILSLVLHVSGQIDIMCQDLREISATRKSHPSVTKSLIARHQRIISLSSNIDKFFSFVAMIQFLWNTLVICTIGFMIVISLGTDMDGKSGILIQSIFPYLAVTLEAFVFCFAGEYLSTKSRSIGDAAYETLWYDLSIKEYRILLLVIVRSQKRLTITAGNVMDLTLEGFTSVMKASASYVSVLHAMY</sequence>
<evidence type="ECO:0000256" key="6">
    <source>
        <dbReference type="ARBA" id="ARBA00022989"/>
    </source>
</evidence>
<dbReference type="Pfam" id="PF02949">
    <property type="entry name" value="7tm_6"/>
    <property type="match status" value="1"/>
</dbReference>
<gene>
    <name evidence="12" type="primary">LOC106751423</name>
</gene>
<keyword evidence="7 10" id="KW-0472">Membrane</keyword>
<dbReference type="InterPro" id="IPR004117">
    <property type="entry name" value="7tm6_olfct_rcpt"/>
</dbReference>
<reference evidence="12" key="1">
    <citation type="submission" date="2025-08" db="UniProtKB">
        <authorList>
            <consortium name="RefSeq"/>
        </authorList>
    </citation>
    <scope>IDENTIFICATION</scope>
</reference>
<dbReference type="GO" id="GO:0007165">
    <property type="term" value="P:signal transduction"/>
    <property type="evidence" value="ECO:0007669"/>
    <property type="project" value="UniProtKB-KW"/>
</dbReference>
<evidence type="ECO:0000256" key="10">
    <source>
        <dbReference type="SAM" id="Phobius"/>
    </source>
</evidence>
<keyword evidence="5" id="KW-0552">Olfaction</keyword>
<feature type="transmembrane region" description="Helical" evidence="10">
    <location>
        <begin position="12"/>
        <end position="32"/>
    </location>
</feature>
<dbReference type="AlphaFoldDB" id="A0A6P3YD55"/>
<comment type="subcellular location">
    <subcellularLocation>
        <location evidence="1">Cell membrane</location>
        <topology evidence="1">Multi-pass membrane protein</topology>
    </subcellularLocation>
</comment>
<feature type="transmembrane region" description="Helical" evidence="10">
    <location>
        <begin position="139"/>
        <end position="164"/>
    </location>
</feature>
<evidence type="ECO:0000256" key="4">
    <source>
        <dbReference type="ARBA" id="ARBA00022692"/>
    </source>
</evidence>
<dbReference type="GO" id="GO:0005549">
    <property type="term" value="F:odorant binding"/>
    <property type="evidence" value="ECO:0007669"/>
    <property type="project" value="InterPro"/>
</dbReference>
<keyword evidence="9" id="KW-0807">Transducer</keyword>
<protein>
    <submittedName>
        <fullName evidence="12">Odorant receptor 85b-like</fullName>
    </submittedName>
</protein>